<keyword evidence="2" id="KW-0596">Phosphopantetheine</keyword>
<organism evidence="7 8">
    <name type="scientific">Photobacterium arenosum</name>
    <dbReference type="NCBI Taxonomy" id="2774143"/>
    <lineage>
        <taxon>Bacteria</taxon>
        <taxon>Pseudomonadati</taxon>
        <taxon>Pseudomonadota</taxon>
        <taxon>Gammaproteobacteria</taxon>
        <taxon>Vibrionales</taxon>
        <taxon>Vibrionaceae</taxon>
        <taxon>Photobacterium</taxon>
    </lineage>
</organism>
<dbReference type="InterPro" id="IPR016039">
    <property type="entry name" value="Thiolase-like"/>
</dbReference>
<name>A0ABR9BRK5_9GAMM</name>
<dbReference type="InterPro" id="IPR018201">
    <property type="entry name" value="Ketoacyl_synth_AS"/>
</dbReference>
<comment type="caution">
    <text evidence="7">The sequence shown here is derived from an EMBL/GenBank/DDBJ whole genome shotgun (WGS) entry which is preliminary data.</text>
</comment>
<keyword evidence="4" id="KW-0808">Transferase</keyword>
<evidence type="ECO:0000313" key="8">
    <source>
        <dbReference type="Proteomes" id="UP000649768"/>
    </source>
</evidence>
<dbReference type="InterPro" id="IPR050091">
    <property type="entry name" value="PKS_NRPS_Biosynth_Enz"/>
</dbReference>
<dbReference type="EMBL" id="JACYTP010000022">
    <property type="protein sequence ID" value="MBD8515205.1"/>
    <property type="molecule type" value="Genomic_DNA"/>
</dbReference>
<dbReference type="Gene3D" id="3.40.47.10">
    <property type="match status" value="1"/>
</dbReference>
<sequence>MMFTEYDIAICGMAFSLPDGINSPSKFRDLRQKNASVIRDYRSEFDSSSDQELFHCGFIDELYLFPYKEFGLSKKHAAMMDPQQRMLLKLSKHALLDAGSHTINPGNRTGCFLSSGINYYLLDNILKHGTERLEMDISSIMRLNDSSFTSTRVANTLGLQGPAMTVQSACSSSLSAVHLGCQSLLSGESDQVLVGACSLLLPQHRRFIAREEDILSNDGSCRPLDMAATGTVASSGGAVFLLKPACVAAEQGDKIYAVIKATSMNNDGGGKTSFGAPSIFGQKTVMEEGLALANLKASQLSYHELHGTATLLGDVIEMESTSSAFQLSETDSVALGAIKSQIGHTDTASGMFGILNCIYSLAHQTAHPIANFSQFNPKLVSFTSGFSEPGKEVSLSNSEEDTLYGSVSSFGIGGTNGFAVIAVNSQCTGFHTDYKPQQWSNEQECLVPIQPAENQEAGSSGTDKHEPVNYLTESTLLKILEELLEEEITDDSVGFYDLGGDSILLLDFIDIIKKETGTKPALREMVESPSIKDLLQYAINIQKIEPKTSSEDSDGIGSNDIASKNSQITQMALNEQQKRLWLYSKMHPDSDAMNIANIFEIGSCVSACELQEILGNWIARHPILNCHIAENQGELYWEVNETAIEASVSPKASKPVAIGKMKRELLLPLCIDGKLSKLMLHEIKGGWLIGFCIHHAIIDGIQLRSMTAELRNDFGIN</sequence>
<reference evidence="7 8" key="1">
    <citation type="submission" date="2020-09" db="EMBL/GenBank/DDBJ databases">
        <title>Photobacterium sp. CAU 1568 isolated from sand of Sido Beach.</title>
        <authorList>
            <person name="Kim W."/>
        </authorList>
    </citation>
    <scope>NUCLEOTIDE SEQUENCE [LARGE SCALE GENOMIC DNA]</scope>
    <source>
        <strain evidence="7 8">CAU 1568</strain>
    </source>
</reference>
<dbReference type="InterPro" id="IPR023213">
    <property type="entry name" value="CAT-like_dom_sf"/>
</dbReference>
<dbReference type="PROSITE" id="PS50075">
    <property type="entry name" value="CARRIER"/>
    <property type="match status" value="1"/>
</dbReference>
<feature type="domain" description="Carrier" evidence="5">
    <location>
        <begin position="467"/>
        <end position="542"/>
    </location>
</feature>
<dbReference type="Gene3D" id="1.10.1200.10">
    <property type="entry name" value="ACP-like"/>
    <property type="match status" value="1"/>
</dbReference>
<evidence type="ECO:0000256" key="4">
    <source>
        <dbReference type="ARBA" id="ARBA00022679"/>
    </source>
</evidence>
<dbReference type="PANTHER" id="PTHR43775">
    <property type="entry name" value="FATTY ACID SYNTHASE"/>
    <property type="match status" value="1"/>
</dbReference>
<dbReference type="PANTHER" id="PTHR43775:SF37">
    <property type="entry name" value="SI:DKEY-61P9.11"/>
    <property type="match status" value="1"/>
</dbReference>
<dbReference type="Pfam" id="PF02801">
    <property type="entry name" value="Ketoacyl-synt_C"/>
    <property type="match status" value="1"/>
</dbReference>
<dbReference type="InterPro" id="IPR020841">
    <property type="entry name" value="PKS_Beta-ketoAc_synthase_dom"/>
</dbReference>
<evidence type="ECO:0000256" key="1">
    <source>
        <dbReference type="ARBA" id="ARBA00005194"/>
    </source>
</evidence>
<dbReference type="PROSITE" id="PS52004">
    <property type="entry name" value="KS3_2"/>
    <property type="match status" value="1"/>
</dbReference>
<evidence type="ECO:0000259" key="5">
    <source>
        <dbReference type="PROSITE" id="PS50075"/>
    </source>
</evidence>
<keyword evidence="8" id="KW-1185">Reference proteome</keyword>
<dbReference type="InterPro" id="IPR014031">
    <property type="entry name" value="Ketoacyl_synth_C"/>
</dbReference>
<dbReference type="CDD" id="cd00833">
    <property type="entry name" value="PKS"/>
    <property type="match status" value="1"/>
</dbReference>
<dbReference type="SUPFAM" id="SSF52777">
    <property type="entry name" value="CoA-dependent acyltransferases"/>
    <property type="match status" value="1"/>
</dbReference>
<dbReference type="InterPro" id="IPR009081">
    <property type="entry name" value="PP-bd_ACP"/>
</dbReference>
<gene>
    <name evidence="7" type="ORF">IFO68_21235</name>
</gene>
<evidence type="ECO:0000256" key="3">
    <source>
        <dbReference type="ARBA" id="ARBA00022553"/>
    </source>
</evidence>
<dbReference type="InterPro" id="IPR014030">
    <property type="entry name" value="Ketoacyl_synth_N"/>
</dbReference>
<dbReference type="SUPFAM" id="SSF53901">
    <property type="entry name" value="Thiolase-like"/>
    <property type="match status" value="1"/>
</dbReference>
<evidence type="ECO:0000259" key="6">
    <source>
        <dbReference type="PROSITE" id="PS52004"/>
    </source>
</evidence>
<dbReference type="Pfam" id="PF00668">
    <property type="entry name" value="Condensation"/>
    <property type="match status" value="1"/>
</dbReference>
<protein>
    <recommendedName>
        <fullName evidence="9">Carrier domain-containing protein</fullName>
    </recommendedName>
</protein>
<evidence type="ECO:0008006" key="9">
    <source>
        <dbReference type="Google" id="ProtNLM"/>
    </source>
</evidence>
<accession>A0ABR9BRK5</accession>
<dbReference type="Gene3D" id="3.30.559.10">
    <property type="entry name" value="Chloramphenicol acetyltransferase-like domain"/>
    <property type="match status" value="1"/>
</dbReference>
<dbReference type="Pfam" id="PF00550">
    <property type="entry name" value="PP-binding"/>
    <property type="match status" value="1"/>
</dbReference>
<dbReference type="SUPFAM" id="SSF47336">
    <property type="entry name" value="ACP-like"/>
    <property type="match status" value="1"/>
</dbReference>
<evidence type="ECO:0000313" key="7">
    <source>
        <dbReference type="EMBL" id="MBD8515205.1"/>
    </source>
</evidence>
<dbReference type="Pfam" id="PF00109">
    <property type="entry name" value="ketoacyl-synt"/>
    <property type="match status" value="1"/>
</dbReference>
<dbReference type="PROSITE" id="PS00606">
    <property type="entry name" value="KS3_1"/>
    <property type="match status" value="1"/>
</dbReference>
<dbReference type="SMART" id="SM00825">
    <property type="entry name" value="PKS_KS"/>
    <property type="match status" value="1"/>
</dbReference>
<feature type="domain" description="Ketosynthase family 3 (KS3)" evidence="6">
    <location>
        <begin position="5"/>
        <end position="423"/>
    </location>
</feature>
<dbReference type="Proteomes" id="UP000649768">
    <property type="component" value="Unassembled WGS sequence"/>
</dbReference>
<comment type="pathway">
    <text evidence="1">Lipid metabolism; fatty acid biosynthesis.</text>
</comment>
<keyword evidence="3" id="KW-0597">Phosphoprotein</keyword>
<evidence type="ECO:0000256" key="2">
    <source>
        <dbReference type="ARBA" id="ARBA00022450"/>
    </source>
</evidence>
<dbReference type="InterPro" id="IPR036736">
    <property type="entry name" value="ACP-like_sf"/>
</dbReference>
<dbReference type="InterPro" id="IPR001242">
    <property type="entry name" value="Condensation_dom"/>
</dbReference>
<dbReference type="RefSeq" id="WP_192017775.1">
    <property type="nucleotide sequence ID" value="NZ_JACYTP010000022.1"/>
</dbReference>
<proteinExistence type="predicted"/>